<dbReference type="SUPFAM" id="SSF101576">
    <property type="entry name" value="Supernatant protein factor (SPF), C-terminal domain"/>
    <property type="match status" value="1"/>
</dbReference>
<dbReference type="PANTHER" id="PTHR22811">
    <property type="entry name" value="TRANSMEMBRANE EMP24 DOMAIN-CONTAINING PROTEIN"/>
    <property type="match status" value="1"/>
</dbReference>
<evidence type="ECO:0000256" key="6">
    <source>
        <dbReference type="ARBA" id="ARBA00022729"/>
    </source>
</evidence>
<evidence type="ECO:0000256" key="10">
    <source>
        <dbReference type="SAM" id="Phobius"/>
    </source>
</evidence>
<dbReference type="GeneTree" id="ENSGT00940000155468"/>
<evidence type="ECO:0000313" key="14">
    <source>
        <dbReference type="Proteomes" id="UP000694388"/>
    </source>
</evidence>
<dbReference type="SMART" id="SM01190">
    <property type="entry name" value="EMP24_GP25L"/>
    <property type="match status" value="1"/>
</dbReference>
<protein>
    <submittedName>
        <fullName evidence="13">Transmembrane p24 trafficking protein 5</fullName>
    </submittedName>
</protein>
<dbReference type="AlphaFoldDB" id="A0A8C4N5V6"/>
<evidence type="ECO:0000256" key="2">
    <source>
        <dbReference type="ARBA" id="ARBA00004151"/>
    </source>
</evidence>
<comment type="similarity">
    <text evidence="4 9">Belongs to the EMP24/GP25L family.</text>
</comment>
<keyword evidence="14" id="KW-1185">Reference proteome</keyword>
<sequence length="223" mass="25199">MLLPSVLWTGLVLHLVLAFPQSQDSDLTFALPAGTKQCFYQELKAGASMEVEYQVIDGAGLDVDFLIASPSGPVLYTEFRKSEGMHSIEAKENGDYMICFDNGFSHISSKLVFFEVVLDDMDEDEDKADRPGWMEFVAADDVLDMKLEDIQESMNSIKVRLTKSGQMQSVLRVHEARDRNLQENNFERVNLWSAVNLVVLLLVAGLQVFTLKSLFEDHRRVKT</sequence>
<dbReference type="GO" id="GO:0033116">
    <property type="term" value="C:endoplasmic reticulum-Golgi intermediate compartment membrane"/>
    <property type="evidence" value="ECO:0007669"/>
    <property type="project" value="UniProtKB-SubCell"/>
</dbReference>
<feature type="chain" id="PRO_5034321493" evidence="11">
    <location>
        <begin position="19"/>
        <end position="223"/>
    </location>
</feature>
<keyword evidence="8 10" id="KW-0472">Membrane</keyword>
<evidence type="ECO:0000256" key="9">
    <source>
        <dbReference type="RuleBase" id="RU003827"/>
    </source>
</evidence>
<accession>A0A8C4N5V6</accession>
<evidence type="ECO:0000256" key="4">
    <source>
        <dbReference type="ARBA" id="ARBA00007104"/>
    </source>
</evidence>
<evidence type="ECO:0000259" key="12">
    <source>
        <dbReference type="PROSITE" id="PS50866"/>
    </source>
</evidence>
<dbReference type="OMA" id="GQDQEDW"/>
<dbReference type="InterPro" id="IPR009038">
    <property type="entry name" value="GOLD_dom"/>
</dbReference>
<evidence type="ECO:0000256" key="8">
    <source>
        <dbReference type="ARBA" id="ARBA00023136"/>
    </source>
</evidence>
<evidence type="ECO:0000256" key="5">
    <source>
        <dbReference type="ARBA" id="ARBA00022692"/>
    </source>
</evidence>
<proteinExistence type="inferred from homology"/>
<feature type="transmembrane region" description="Helical" evidence="10">
    <location>
        <begin position="191"/>
        <end position="215"/>
    </location>
</feature>
<evidence type="ECO:0000256" key="3">
    <source>
        <dbReference type="ARBA" id="ARBA00004619"/>
    </source>
</evidence>
<dbReference type="Proteomes" id="UP000694388">
    <property type="component" value="Unplaced"/>
</dbReference>
<keyword evidence="6 11" id="KW-0732">Signal</keyword>
<feature type="domain" description="GOLD" evidence="12">
    <location>
        <begin position="36"/>
        <end position="118"/>
    </location>
</feature>
<feature type="signal peptide" evidence="11">
    <location>
        <begin position="1"/>
        <end position="18"/>
    </location>
</feature>
<dbReference type="InterPro" id="IPR015720">
    <property type="entry name" value="Emp24-like"/>
</dbReference>
<dbReference type="GO" id="GO:0005789">
    <property type="term" value="C:endoplasmic reticulum membrane"/>
    <property type="evidence" value="ECO:0007669"/>
    <property type="project" value="UniProtKB-SubCell"/>
</dbReference>
<keyword evidence="5 9" id="KW-0812">Transmembrane</keyword>
<reference evidence="13" key="1">
    <citation type="submission" date="2025-08" db="UniProtKB">
        <authorList>
            <consortium name="Ensembl"/>
        </authorList>
    </citation>
    <scope>IDENTIFICATION</scope>
</reference>
<dbReference type="PROSITE" id="PS50866">
    <property type="entry name" value="GOLD"/>
    <property type="match status" value="1"/>
</dbReference>
<dbReference type="InterPro" id="IPR036598">
    <property type="entry name" value="GOLD_dom_sf"/>
</dbReference>
<evidence type="ECO:0000313" key="13">
    <source>
        <dbReference type="Ensembl" id="ENSEBUP00000001763.1"/>
    </source>
</evidence>
<evidence type="ECO:0000256" key="7">
    <source>
        <dbReference type="ARBA" id="ARBA00022989"/>
    </source>
</evidence>
<dbReference type="Ensembl" id="ENSEBUT00000002097.1">
    <property type="protein sequence ID" value="ENSEBUP00000001763.1"/>
    <property type="gene ID" value="ENSEBUG00000001454.1"/>
</dbReference>
<organism evidence="13 14">
    <name type="scientific">Eptatretus burgeri</name>
    <name type="common">Inshore hagfish</name>
    <dbReference type="NCBI Taxonomy" id="7764"/>
    <lineage>
        <taxon>Eukaryota</taxon>
        <taxon>Metazoa</taxon>
        <taxon>Chordata</taxon>
        <taxon>Craniata</taxon>
        <taxon>Vertebrata</taxon>
        <taxon>Cyclostomata</taxon>
        <taxon>Myxini</taxon>
        <taxon>Myxiniformes</taxon>
        <taxon>Myxinidae</taxon>
        <taxon>Eptatretinae</taxon>
        <taxon>Eptatretus</taxon>
    </lineage>
</organism>
<evidence type="ECO:0000256" key="1">
    <source>
        <dbReference type="ARBA" id="ARBA00004115"/>
    </source>
</evidence>
<name>A0A8C4N5V6_EPTBU</name>
<keyword evidence="7 10" id="KW-1133">Transmembrane helix</keyword>
<comment type="subcellular location">
    <subcellularLocation>
        <location evidence="1">Endoplasmic reticulum membrane</location>
        <topology evidence="1">Single-pass type I membrane protein</topology>
    </subcellularLocation>
    <subcellularLocation>
        <location evidence="2">Endoplasmic reticulum-Golgi intermediate compartment membrane</location>
        <topology evidence="2">Single-pass type I membrane protein</topology>
    </subcellularLocation>
    <subcellularLocation>
        <location evidence="3">Golgi apparatus</location>
        <location evidence="3">cis-Golgi network membrane</location>
        <topology evidence="3">Single-pass type I membrane protein</topology>
    </subcellularLocation>
    <subcellularLocation>
        <location evidence="9">Membrane</location>
        <topology evidence="9">Single-pass type I membrane protein</topology>
    </subcellularLocation>
</comment>
<dbReference type="Pfam" id="PF01105">
    <property type="entry name" value="EMP24_GP25L"/>
    <property type="match status" value="1"/>
</dbReference>
<reference evidence="13" key="2">
    <citation type="submission" date="2025-09" db="UniProtKB">
        <authorList>
            <consortium name="Ensembl"/>
        </authorList>
    </citation>
    <scope>IDENTIFICATION</scope>
</reference>
<evidence type="ECO:0000256" key="11">
    <source>
        <dbReference type="SAM" id="SignalP"/>
    </source>
</evidence>
<dbReference type="GO" id="GO:0005794">
    <property type="term" value="C:Golgi apparatus"/>
    <property type="evidence" value="ECO:0007669"/>
    <property type="project" value="UniProtKB-SubCell"/>
</dbReference>